<evidence type="ECO:0000313" key="1">
    <source>
        <dbReference type="EMBL" id="CAB4648093.1"/>
    </source>
</evidence>
<accession>A0A6J6KHZ2</accession>
<dbReference type="AlphaFoldDB" id="A0A6J6KHZ2"/>
<proteinExistence type="predicted"/>
<dbReference type="InterPro" id="IPR019592">
    <property type="entry name" value="DUF2469"/>
</dbReference>
<sequence length="101" mass="12050">MSADELERYESEMELELYREYRDLVHLFSYIVHTERRMYLANGVDVQVRTNDAGDVYFEATLTDAWIWDMYGQARFVKKARVLTFKDVNVEELSKPDMEVP</sequence>
<dbReference type="Pfam" id="PF10611">
    <property type="entry name" value="DUF2469"/>
    <property type="match status" value="1"/>
</dbReference>
<protein>
    <submittedName>
        <fullName evidence="1">Unannotated protein</fullName>
    </submittedName>
</protein>
<dbReference type="EMBL" id="CAEZWI010000024">
    <property type="protein sequence ID" value="CAB4648093.1"/>
    <property type="molecule type" value="Genomic_DNA"/>
</dbReference>
<gene>
    <name evidence="1" type="ORF">UFOPK2237_00334</name>
</gene>
<organism evidence="1">
    <name type="scientific">freshwater metagenome</name>
    <dbReference type="NCBI Taxonomy" id="449393"/>
    <lineage>
        <taxon>unclassified sequences</taxon>
        <taxon>metagenomes</taxon>
        <taxon>ecological metagenomes</taxon>
    </lineage>
</organism>
<reference evidence="1" key="1">
    <citation type="submission" date="2020-05" db="EMBL/GenBank/DDBJ databases">
        <authorList>
            <person name="Chiriac C."/>
            <person name="Salcher M."/>
            <person name="Ghai R."/>
            <person name="Kavagutti S V."/>
        </authorList>
    </citation>
    <scope>NUCLEOTIDE SEQUENCE</scope>
</reference>
<name>A0A6J6KHZ2_9ZZZZ</name>